<protein>
    <submittedName>
        <fullName evidence="2">Uncharacterized protein</fullName>
    </submittedName>
</protein>
<evidence type="ECO:0000313" key="3">
    <source>
        <dbReference type="Proteomes" id="UP000298588"/>
    </source>
</evidence>
<accession>A0A4D7QH51</accession>
<dbReference type="EMBL" id="CP039865">
    <property type="protein sequence ID" value="QCK86618.1"/>
    <property type="molecule type" value="Genomic_DNA"/>
</dbReference>
<reference evidence="2 3" key="1">
    <citation type="submission" date="2019-04" db="EMBL/GenBank/DDBJ databases">
        <title>Phreatobacter aquaticus sp. nov.</title>
        <authorList>
            <person name="Choi A."/>
            <person name="Baek K."/>
        </authorList>
    </citation>
    <scope>NUCLEOTIDE SEQUENCE [LARGE SCALE GENOMIC DNA]</scope>
    <source>
        <strain evidence="2 3">NMCR1094</strain>
    </source>
</reference>
<proteinExistence type="predicted"/>
<dbReference type="Proteomes" id="UP000298588">
    <property type="component" value="Chromosome"/>
</dbReference>
<dbReference type="KEGG" id="paqt:E8L99_13055"/>
<name>A0A4D7QH51_9HYPH</name>
<feature type="region of interest" description="Disordered" evidence="1">
    <location>
        <begin position="34"/>
        <end position="60"/>
    </location>
</feature>
<keyword evidence="3" id="KW-1185">Reference proteome</keyword>
<evidence type="ECO:0000313" key="2">
    <source>
        <dbReference type="EMBL" id="QCK86618.1"/>
    </source>
</evidence>
<gene>
    <name evidence="2" type="ORF">E8L99_13055</name>
</gene>
<dbReference type="RefSeq" id="WP_137099949.1">
    <property type="nucleotide sequence ID" value="NZ_CP039865.1"/>
</dbReference>
<sequence length="60" mass="6509">MIRLIKPRAAPAPRLADEPIRRFVAVLASLEARPRPGTAVSASPKPAKANVPRAETGRRR</sequence>
<organism evidence="2 3">
    <name type="scientific">Phreatobacter aquaticus</name>
    <dbReference type="NCBI Taxonomy" id="2570229"/>
    <lineage>
        <taxon>Bacteria</taxon>
        <taxon>Pseudomonadati</taxon>
        <taxon>Pseudomonadota</taxon>
        <taxon>Alphaproteobacteria</taxon>
        <taxon>Hyphomicrobiales</taxon>
        <taxon>Phreatobacteraceae</taxon>
        <taxon>Phreatobacter</taxon>
    </lineage>
</organism>
<evidence type="ECO:0000256" key="1">
    <source>
        <dbReference type="SAM" id="MobiDB-lite"/>
    </source>
</evidence>
<dbReference type="AlphaFoldDB" id="A0A4D7QH51"/>